<dbReference type="EMBL" id="BK015967">
    <property type="protein sequence ID" value="DAF87729.1"/>
    <property type="molecule type" value="Genomic_DNA"/>
</dbReference>
<protein>
    <submittedName>
        <fullName evidence="1">Uncharacterized protein</fullName>
    </submittedName>
</protein>
<reference evidence="1" key="1">
    <citation type="journal article" date="2021" name="Proc. Natl. Acad. Sci. U.S.A.">
        <title>A Catalog of Tens of Thousands of Viruses from Human Metagenomes Reveals Hidden Associations with Chronic Diseases.</title>
        <authorList>
            <person name="Tisza M.J."/>
            <person name="Buck C.B."/>
        </authorList>
    </citation>
    <scope>NUCLEOTIDE SEQUENCE</scope>
    <source>
        <strain evidence="1">CtMne5</strain>
    </source>
</reference>
<sequence length="41" mass="5208">MCNKISFDLTYYIPMQHKMQHENYMKMIQYFKNKVSEFKLR</sequence>
<organism evidence="1">
    <name type="scientific">Myoviridae sp. ctMne5</name>
    <dbReference type="NCBI Taxonomy" id="2825089"/>
    <lineage>
        <taxon>Viruses</taxon>
        <taxon>Duplodnaviria</taxon>
        <taxon>Heunggongvirae</taxon>
        <taxon>Uroviricota</taxon>
        <taxon>Caudoviricetes</taxon>
    </lineage>
</organism>
<proteinExistence type="predicted"/>
<evidence type="ECO:0000313" key="1">
    <source>
        <dbReference type="EMBL" id="DAF87729.1"/>
    </source>
</evidence>
<accession>A0A8S5TZU3</accession>
<name>A0A8S5TZU3_9CAUD</name>